<feature type="domain" description="BZIP" evidence="2">
    <location>
        <begin position="38"/>
        <end position="53"/>
    </location>
</feature>
<organism evidence="3 4">
    <name type="scientific">Lophium mytilinum</name>
    <dbReference type="NCBI Taxonomy" id="390894"/>
    <lineage>
        <taxon>Eukaryota</taxon>
        <taxon>Fungi</taxon>
        <taxon>Dikarya</taxon>
        <taxon>Ascomycota</taxon>
        <taxon>Pezizomycotina</taxon>
        <taxon>Dothideomycetes</taxon>
        <taxon>Pleosporomycetidae</taxon>
        <taxon>Mytilinidiales</taxon>
        <taxon>Mytilinidiaceae</taxon>
        <taxon>Lophium</taxon>
    </lineage>
</organism>
<dbReference type="PANTHER" id="PTHR39607:SF3">
    <property type="entry name" value="BZIP DOMAIN-CONTAINING PROTEIN"/>
    <property type="match status" value="1"/>
</dbReference>
<evidence type="ECO:0000256" key="1">
    <source>
        <dbReference type="SAM" id="MobiDB-lite"/>
    </source>
</evidence>
<feature type="region of interest" description="Disordered" evidence="1">
    <location>
        <begin position="1"/>
        <end position="23"/>
    </location>
</feature>
<dbReference type="InterPro" id="IPR004827">
    <property type="entry name" value="bZIP"/>
</dbReference>
<dbReference type="AlphaFoldDB" id="A0A6A6Q9S9"/>
<evidence type="ECO:0000313" key="4">
    <source>
        <dbReference type="Proteomes" id="UP000799750"/>
    </source>
</evidence>
<dbReference type="OrthoDB" id="194358at2759"/>
<dbReference type="EMBL" id="MU004200">
    <property type="protein sequence ID" value="KAF2488789.1"/>
    <property type="molecule type" value="Genomic_DNA"/>
</dbReference>
<sequence>MAMEFQGQLKRGRGAGSDRRVYQDPREELAEVANLVERRRVQNRISQRNYRNKIRTRLEKLEAMVDANKANDESQSRPPTAAVSDSINPSASTPAYIDPLLPGAGTPPTQPEYSRMADNVAPYKIMADFLDLSANSTAFDRYRGPQMQTTMSSFGSPHDSLSPLPDFLDPNVPDPMCIVAPAPVSLSHGDSCTMPVPIECSRQYNTLEMNGSPPDDRPESMFPNSQACGPYGYPNPMAMGMLMIPVGCFAHPSQFRSMMQESNSGSAPQSYIWVPMSMPVHVVRPQDGPLSEPSRAGH</sequence>
<accession>A0A6A6Q9S9</accession>
<gene>
    <name evidence="3" type="ORF">BU16DRAFT_567756</name>
</gene>
<proteinExistence type="predicted"/>
<dbReference type="Proteomes" id="UP000799750">
    <property type="component" value="Unassembled WGS sequence"/>
</dbReference>
<feature type="region of interest" description="Disordered" evidence="1">
    <location>
        <begin position="68"/>
        <end position="93"/>
    </location>
</feature>
<keyword evidence="4" id="KW-1185">Reference proteome</keyword>
<feature type="compositionally biased region" description="Polar residues" evidence="1">
    <location>
        <begin position="83"/>
        <end position="93"/>
    </location>
</feature>
<dbReference type="GO" id="GO:0003700">
    <property type="term" value="F:DNA-binding transcription factor activity"/>
    <property type="evidence" value="ECO:0007669"/>
    <property type="project" value="InterPro"/>
</dbReference>
<evidence type="ECO:0000259" key="2">
    <source>
        <dbReference type="PROSITE" id="PS00036"/>
    </source>
</evidence>
<dbReference type="CDD" id="cd14688">
    <property type="entry name" value="bZIP_YAP"/>
    <property type="match status" value="1"/>
</dbReference>
<evidence type="ECO:0000313" key="3">
    <source>
        <dbReference type="EMBL" id="KAF2488789.1"/>
    </source>
</evidence>
<name>A0A6A6Q9S9_9PEZI</name>
<dbReference type="PROSITE" id="PS00036">
    <property type="entry name" value="BZIP_BASIC"/>
    <property type="match status" value="1"/>
</dbReference>
<reference evidence="3" key="1">
    <citation type="journal article" date="2020" name="Stud. Mycol.">
        <title>101 Dothideomycetes genomes: a test case for predicting lifestyles and emergence of pathogens.</title>
        <authorList>
            <person name="Haridas S."/>
            <person name="Albert R."/>
            <person name="Binder M."/>
            <person name="Bloem J."/>
            <person name="Labutti K."/>
            <person name="Salamov A."/>
            <person name="Andreopoulos B."/>
            <person name="Baker S."/>
            <person name="Barry K."/>
            <person name="Bills G."/>
            <person name="Bluhm B."/>
            <person name="Cannon C."/>
            <person name="Castanera R."/>
            <person name="Culley D."/>
            <person name="Daum C."/>
            <person name="Ezra D."/>
            <person name="Gonzalez J."/>
            <person name="Henrissat B."/>
            <person name="Kuo A."/>
            <person name="Liang C."/>
            <person name="Lipzen A."/>
            <person name="Lutzoni F."/>
            <person name="Magnuson J."/>
            <person name="Mondo S."/>
            <person name="Nolan M."/>
            <person name="Ohm R."/>
            <person name="Pangilinan J."/>
            <person name="Park H.-J."/>
            <person name="Ramirez L."/>
            <person name="Alfaro M."/>
            <person name="Sun H."/>
            <person name="Tritt A."/>
            <person name="Yoshinaga Y."/>
            <person name="Zwiers L.-H."/>
            <person name="Turgeon B."/>
            <person name="Goodwin S."/>
            <person name="Spatafora J."/>
            <person name="Crous P."/>
            <person name="Grigoriev I."/>
        </authorList>
    </citation>
    <scope>NUCLEOTIDE SEQUENCE</scope>
    <source>
        <strain evidence="3">CBS 269.34</strain>
    </source>
</reference>
<dbReference type="InterPro" id="IPR052635">
    <property type="entry name" value="Sec_Metab_Biosynth_Reg"/>
</dbReference>
<protein>
    <recommendedName>
        <fullName evidence="2">BZIP domain-containing protein</fullName>
    </recommendedName>
</protein>
<dbReference type="PANTHER" id="PTHR39607">
    <property type="entry name" value="XANTHOCILLIN BIOSYNTHESIS CLUSTER TRANSCRIPTION FACTOR XANC-RELATED"/>
    <property type="match status" value="1"/>
</dbReference>